<feature type="transmembrane region" description="Helical" evidence="2">
    <location>
        <begin position="374"/>
        <end position="391"/>
    </location>
</feature>
<proteinExistence type="predicted"/>
<evidence type="ECO:0000313" key="4">
    <source>
        <dbReference type="Proteomes" id="UP000320876"/>
    </source>
</evidence>
<comment type="caution">
    <text evidence="3">The sequence shown here is derived from an EMBL/GenBank/DDBJ whole genome shotgun (WGS) entry which is preliminary data.</text>
</comment>
<organism evidence="3 4">
    <name type="scientific">Amycolatopsis cihanbeyliensis</name>
    <dbReference type="NCBI Taxonomy" id="1128664"/>
    <lineage>
        <taxon>Bacteria</taxon>
        <taxon>Bacillati</taxon>
        <taxon>Actinomycetota</taxon>
        <taxon>Actinomycetes</taxon>
        <taxon>Pseudonocardiales</taxon>
        <taxon>Pseudonocardiaceae</taxon>
        <taxon>Amycolatopsis</taxon>
    </lineage>
</organism>
<feature type="transmembrane region" description="Helical" evidence="2">
    <location>
        <begin position="520"/>
        <end position="537"/>
    </location>
</feature>
<feature type="transmembrane region" description="Helical" evidence="2">
    <location>
        <begin position="411"/>
        <end position="436"/>
    </location>
</feature>
<evidence type="ECO:0000256" key="2">
    <source>
        <dbReference type="SAM" id="Phobius"/>
    </source>
</evidence>
<protein>
    <recommendedName>
        <fullName evidence="5">Dolichyl-phosphate-mannose-protein mannosyltransferase</fullName>
    </recommendedName>
</protein>
<sequence length="757" mass="81024">MSALGNPVASQTGDLEQPQPSGRALSPAAATVTTSGAAPADVVDDWAKTGDSARLTELFALTPGNPATAYVVDDGGADAPSVFGQPIPAWNAFRGGAPGTRLLAVGDRLNREIAVARPGGGVEFVPVDQESVTGTATPDALRTWRKHLVSLPASDAAEHDPATADDLERMPECSVDTPGGAQGRGLWGLGYVVLGLVALALGFLFFRVTMDDSFITWRYGKNLVEHGVWNWNSDGPPVEGYTNPLYAVLSIIPAALGISAELFFKILAVGIAVGYVVVVRRARLPRGQEFVLFAVTLASPIFHLQLFMGLETVSFALLIAWLFAIVYRRGALGRGGFVLAGAVALSRPEGIVLAAVAICWSLLIDRSTANRRGAFVVLAGWAVYWGARWWYFGSFFPNTFYKKTSGDEPLLIKIMYVLPVAGPILLPVLIGLVLGFALYRRVTGASLWSRTEMLRDAVPVVLAVTSAVLVFGVYRQSELVMDTGHRFYWQLLFPVALLVLSRPMRLVSDPGTPEPGRQRGLALVALAVATGTVLLWAPGQLSTGVAIGTGIVAIAVVAGSMRKIAGAAALGAVGLSTVVGFGDATEMTSMLAYRYRLAAAHQAVGQAIHQAQLPDGALAVADAGVLPYQADRRAIDIGGLATRESVDGTLESEFLDDQNLQLAILLSSSDNAESTWRTHAAQSVHSYVTEPSRDFWAAPAAEFAPNYYLNYWIGPEWRGGDLSQRLNEVFQHSWAQNERSDTDIVMDNLWNFSFLGR</sequence>
<feature type="transmembrane region" description="Helical" evidence="2">
    <location>
        <begin position="457"/>
        <end position="475"/>
    </location>
</feature>
<gene>
    <name evidence="3" type="ORF">FB471_0189</name>
</gene>
<evidence type="ECO:0000313" key="3">
    <source>
        <dbReference type="EMBL" id="TQJ00558.1"/>
    </source>
</evidence>
<name>A0A542DBV5_AMYCI</name>
<feature type="transmembrane region" description="Helical" evidence="2">
    <location>
        <begin position="335"/>
        <end position="362"/>
    </location>
</feature>
<feature type="transmembrane region" description="Helical" evidence="2">
    <location>
        <begin position="487"/>
        <end position="508"/>
    </location>
</feature>
<feature type="compositionally biased region" description="Polar residues" evidence="1">
    <location>
        <begin position="8"/>
        <end position="20"/>
    </location>
</feature>
<dbReference type="RefSeq" id="WP_141995475.1">
    <property type="nucleotide sequence ID" value="NZ_VFML01000001.1"/>
</dbReference>
<evidence type="ECO:0008006" key="5">
    <source>
        <dbReference type="Google" id="ProtNLM"/>
    </source>
</evidence>
<keyword evidence="4" id="KW-1185">Reference proteome</keyword>
<dbReference type="OrthoDB" id="5492344at2"/>
<accession>A0A542DBV5</accession>
<keyword evidence="2" id="KW-1133">Transmembrane helix</keyword>
<dbReference type="Proteomes" id="UP000320876">
    <property type="component" value="Unassembled WGS sequence"/>
</dbReference>
<feature type="region of interest" description="Disordered" evidence="1">
    <location>
        <begin position="1"/>
        <end position="28"/>
    </location>
</feature>
<dbReference type="EMBL" id="VFML01000001">
    <property type="protein sequence ID" value="TQJ00558.1"/>
    <property type="molecule type" value="Genomic_DNA"/>
</dbReference>
<reference evidence="3 4" key="1">
    <citation type="submission" date="2019-06" db="EMBL/GenBank/DDBJ databases">
        <title>Sequencing the genomes of 1000 actinobacteria strains.</title>
        <authorList>
            <person name="Klenk H.-P."/>
        </authorList>
    </citation>
    <scope>NUCLEOTIDE SEQUENCE [LARGE SCALE GENOMIC DNA]</scope>
    <source>
        <strain evidence="3 4">DSM 45679</strain>
    </source>
</reference>
<feature type="transmembrane region" description="Helical" evidence="2">
    <location>
        <begin position="245"/>
        <end position="278"/>
    </location>
</feature>
<feature type="transmembrane region" description="Helical" evidence="2">
    <location>
        <begin position="290"/>
        <end position="323"/>
    </location>
</feature>
<dbReference type="AlphaFoldDB" id="A0A542DBV5"/>
<evidence type="ECO:0000256" key="1">
    <source>
        <dbReference type="SAM" id="MobiDB-lite"/>
    </source>
</evidence>
<keyword evidence="2" id="KW-0472">Membrane</keyword>
<feature type="transmembrane region" description="Helical" evidence="2">
    <location>
        <begin position="543"/>
        <end position="561"/>
    </location>
</feature>
<keyword evidence="2" id="KW-0812">Transmembrane</keyword>
<feature type="transmembrane region" description="Helical" evidence="2">
    <location>
        <begin position="186"/>
        <end position="206"/>
    </location>
</feature>